<feature type="compositionally biased region" description="Acidic residues" evidence="3">
    <location>
        <begin position="512"/>
        <end position="524"/>
    </location>
</feature>
<keyword evidence="1 2" id="KW-0175">Coiled coil</keyword>
<dbReference type="PANTHER" id="PTHR21694:SF18">
    <property type="entry name" value="COILED-COIL DOMAIN-CONTAINING PROTEIN 63"/>
    <property type="match status" value="1"/>
</dbReference>
<feature type="domain" description="ODAD1 central coiled coil region" evidence="4">
    <location>
        <begin position="151"/>
        <end position="443"/>
    </location>
</feature>
<feature type="compositionally biased region" description="Basic and acidic residues" evidence="3">
    <location>
        <begin position="555"/>
        <end position="564"/>
    </location>
</feature>
<feature type="region of interest" description="Disordered" evidence="3">
    <location>
        <begin position="43"/>
        <end position="75"/>
    </location>
</feature>
<evidence type="ECO:0000256" key="3">
    <source>
        <dbReference type="SAM" id="MobiDB-lite"/>
    </source>
</evidence>
<dbReference type="InterPro" id="IPR049258">
    <property type="entry name" value="ODAD1_CC"/>
</dbReference>
<feature type="coiled-coil region" evidence="2">
    <location>
        <begin position="350"/>
        <end position="416"/>
    </location>
</feature>
<feature type="compositionally biased region" description="Polar residues" evidence="3">
    <location>
        <begin position="65"/>
        <end position="75"/>
    </location>
</feature>
<dbReference type="EMBL" id="HBEO01018220">
    <property type="protein sequence ID" value="CAD8487674.1"/>
    <property type="molecule type" value="Transcribed_RNA"/>
</dbReference>
<feature type="region of interest" description="Disordered" evidence="3">
    <location>
        <begin position="1"/>
        <end position="26"/>
    </location>
</feature>
<accession>A0A7S0EMC5</accession>
<feature type="region of interest" description="Disordered" evidence="3">
    <location>
        <begin position="508"/>
        <end position="564"/>
    </location>
</feature>
<protein>
    <recommendedName>
        <fullName evidence="4">ODAD1 central coiled coil region domain-containing protein</fullName>
    </recommendedName>
</protein>
<dbReference type="InterPro" id="IPR051876">
    <property type="entry name" value="ODA-DC/CCD"/>
</dbReference>
<organism evidence="5">
    <name type="scientific">Hanusia phi</name>
    <dbReference type="NCBI Taxonomy" id="3032"/>
    <lineage>
        <taxon>Eukaryota</taxon>
        <taxon>Cryptophyceae</taxon>
        <taxon>Pyrenomonadales</taxon>
        <taxon>Geminigeraceae</taxon>
        <taxon>Hanusia</taxon>
    </lineage>
</organism>
<dbReference type="Pfam" id="PF21773">
    <property type="entry name" value="ODAD1_CC"/>
    <property type="match status" value="1"/>
</dbReference>
<feature type="compositionally biased region" description="Basic and acidic residues" evidence="3">
    <location>
        <begin position="525"/>
        <end position="544"/>
    </location>
</feature>
<gene>
    <name evidence="5" type="ORF">HPHI1048_LOCUS12422</name>
</gene>
<dbReference type="PANTHER" id="PTHR21694">
    <property type="entry name" value="COILED-COIL DOMAIN-CONTAINING PROTEIN 63"/>
    <property type="match status" value="1"/>
</dbReference>
<evidence type="ECO:0000313" key="5">
    <source>
        <dbReference type="EMBL" id="CAD8487674.1"/>
    </source>
</evidence>
<feature type="compositionally biased region" description="Basic and acidic residues" evidence="3">
    <location>
        <begin position="11"/>
        <end position="21"/>
    </location>
</feature>
<evidence type="ECO:0000256" key="2">
    <source>
        <dbReference type="SAM" id="Coils"/>
    </source>
</evidence>
<sequence length="564" mass="64316">MSGDSQSRMRLKSELSQKDLEQENSSYAITNIEKELEELHKKYKLGEQGELDATKKKKKKSTSSENAVDASTNIAEMSTSMVQTFRGKMSAIETLSKLQEQARTYLKKIEAEKKRTKEIDGEMEKLTEETEKQRKALGGVRLAQQENAKKQKQIKMLEDKLEKARVKYNEALSSNKHLREKIDNLRRERVVFDGVYTRLEKELAEKKEEMQKIVEVSNAAYDARERANQEMEALRNQAEQEQKAFEAEWNELGKLIEHDAKMKEYMKQREKALKSGVDMEDEEKLRKKILKSNPNIAKDKAAQQASLRKVQEFEEAFAKIQAATGISDIDELVATFIEAEDQNFSLFNYVNELNSEVEKLEEQIADLRKEIEKHRGQAQNTDNQKRKVLQELEDKLAKTEARTEQYETRVRKATETITVLKDGIQDVFDKIGCSQNGVMEILGTTGVTEGNMMQYLGIIEQRTNEILQIYAAIQMQQQGVPLQESLLNILGQGPTVSAGSVKLQVNAPNMNEDSDSMSDSDEDDHPLSRKELLAKVKSKVERSEAAAPDESLESTSRKETATKK</sequence>
<evidence type="ECO:0000259" key="4">
    <source>
        <dbReference type="Pfam" id="PF21773"/>
    </source>
</evidence>
<evidence type="ECO:0000256" key="1">
    <source>
        <dbReference type="ARBA" id="ARBA00023054"/>
    </source>
</evidence>
<name>A0A7S0EMC5_9CRYP</name>
<reference evidence="5" key="1">
    <citation type="submission" date="2021-01" db="EMBL/GenBank/DDBJ databases">
        <authorList>
            <person name="Corre E."/>
            <person name="Pelletier E."/>
            <person name="Niang G."/>
            <person name="Scheremetjew M."/>
            <person name="Finn R."/>
            <person name="Kale V."/>
            <person name="Holt S."/>
            <person name="Cochrane G."/>
            <person name="Meng A."/>
            <person name="Brown T."/>
            <person name="Cohen L."/>
        </authorList>
    </citation>
    <scope>NUCLEOTIDE SEQUENCE</scope>
    <source>
        <strain evidence="5">CCMP325</strain>
    </source>
</reference>
<dbReference type="AlphaFoldDB" id="A0A7S0EMC5"/>
<feature type="coiled-coil region" evidence="2">
    <location>
        <begin position="95"/>
        <end position="248"/>
    </location>
</feature>
<proteinExistence type="predicted"/>
<dbReference type="Gene3D" id="1.10.287.1490">
    <property type="match status" value="1"/>
</dbReference>